<sequence>MQLAVYRLAWARLRGVALDAVDAAFLYVRSGEVVRPGLLSEPELEALLADS</sequence>
<protein>
    <submittedName>
        <fullName evidence="1">Uncharacterized protein</fullName>
    </submittedName>
</protein>
<evidence type="ECO:0000313" key="2">
    <source>
        <dbReference type="Proteomes" id="UP000199013"/>
    </source>
</evidence>
<dbReference type="Proteomes" id="UP000199013">
    <property type="component" value="Unassembled WGS sequence"/>
</dbReference>
<proteinExistence type="predicted"/>
<reference evidence="2" key="1">
    <citation type="submission" date="2016-02" db="EMBL/GenBank/DDBJ databases">
        <authorList>
            <person name="Wibberg D."/>
        </authorList>
    </citation>
    <scope>NUCLEOTIDE SEQUENCE [LARGE SCALE GENOMIC DNA]</scope>
</reference>
<keyword evidence="2" id="KW-1185">Reference proteome</keyword>
<evidence type="ECO:0000313" key="1">
    <source>
        <dbReference type="EMBL" id="SBW19412.1"/>
    </source>
</evidence>
<name>A0A1C3NVD4_9ACTN</name>
<dbReference type="EMBL" id="FLUV01000569">
    <property type="protein sequence ID" value="SBW19412.1"/>
    <property type="molecule type" value="Genomic_DNA"/>
</dbReference>
<gene>
    <name evidence="1" type="ORF">FDG2_1353</name>
</gene>
<accession>A0A1C3NVD4</accession>
<dbReference type="AlphaFoldDB" id="A0A1C3NVD4"/>
<organism evidence="1 2">
    <name type="scientific">Candidatus Protofrankia californiensis</name>
    <dbReference type="NCBI Taxonomy" id="1839754"/>
    <lineage>
        <taxon>Bacteria</taxon>
        <taxon>Bacillati</taxon>
        <taxon>Actinomycetota</taxon>
        <taxon>Actinomycetes</taxon>
        <taxon>Frankiales</taxon>
        <taxon>Frankiaceae</taxon>
        <taxon>Protofrankia</taxon>
    </lineage>
</organism>